<comment type="subcellular location">
    <subcellularLocation>
        <location evidence="1">Membrane</location>
        <topology evidence="1">Multi-pass membrane protein</topology>
    </subcellularLocation>
</comment>
<feature type="domain" description="RDD" evidence="6">
    <location>
        <begin position="25"/>
        <end position="140"/>
    </location>
</feature>
<evidence type="ECO:0000256" key="1">
    <source>
        <dbReference type="ARBA" id="ARBA00004141"/>
    </source>
</evidence>
<organism evidence="7 8">
    <name type="scientific">Rhodosalinus halophilus</name>
    <dbReference type="NCBI Taxonomy" id="2259333"/>
    <lineage>
        <taxon>Bacteria</taxon>
        <taxon>Pseudomonadati</taxon>
        <taxon>Pseudomonadota</taxon>
        <taxon>Alphaproteobacteria</taxon>
        <taxon>Rhodobacterales</taxon>
        <taxon>Paracoccaceae</taxon>
        <taxon>Rhodosalinus</taxon>
    </lineage>
</organism>
<feature type="transmembrane region" description="Helical" evidence="5">
    <location>
        <begin position="28"/>
        <end position="48"/>
    </location>
</feature>
<dbReference type="InterPro" id="IPR010432">
    <property type="entry name" value="RDD"/>
</dbReference>
<dbReference type="OrthoDB" id="7270324at2"/>
<reference evidence="7 8" key="1">
    <citation type="submission" date="2018-07" db="EMBL/GenBank/DDBJ databases">
        <title>Rhodosalinus sp. strain E84T genomic sequence and assembly.</title>
        <authorList>
            <person name="Liu Z.-W."/>
            <person name="Lu D.-C."/>
        </authorList>
    </citation>
    <scope>NUCLEOTIDE SEQUENCE [LARGE SCALE GENOMIC DNA]</scope>
    <source>
        <strain evidence="7 8">E84</strain>
    </source>
</reference>
<comment type="caution">
    <text evidence="7">The sequence shown here is derived from an EMBL/GenBank/DDBJ whole genome shotgun (WGS) entry which is preliminary data.</text>
</comment>
<evidence type="ECO:0000259" key="6">
    <source>
        <dbReference type="Pfam" id="PF06271"/>
    </source>
</evidence>
<evidence type="ECO:0000256" key="5">
    <source>
        <dbReference type="SAM" id="Phobius"/>
    </source>
</evidence>
<evidence type="ECO:0000256" key="3">
    <source>
        <dbReference type="ARBA" id="ARBA00022989"/>
    </source>
</evidence>
<feature type="transmembrane region" description="Helical" evidence="5">
    <location>
        <begin position="102"/>
        <end position="127"/>
    </location>
</feature>
<gene>
    <name evidence="7" type="ORF">DRV85_03665</name>
</gene>
<protein>
    <submittedName>
        <fullName evidence="7">RDD family protein</fullName>
    </submittedName>
</protein>
<dbReference type="GO" id="GO:0016020">
    <property type="term" value="C:membrane"/>
    <property type="evidence" value="ECO:0007669"/>
    <property type="project" value="UniProtKB-SubCell"/>
</dbReference>
<accession>A0A365UBC6</accession>
<dbReference type="AlphaFoldDB" id="A0A365UBC6"/>
<dbReference type="EMBL" id="QNTQ01000004">
    <property type="protein sequence ID" value="RBI86541.1"/>
    <property type="molecule type" value="Genomic_DNA"/>
</dbReference>
<keyword evidence="2 5" id="KW-0812">Transmembrane</keyword>
<feature type="transmembrane region" description="Helical" evidence="5">
    <location>
        <begin position="54"/>
        <end position="81"/>
    </location>
</feature>
<dbReference type="Pfam" id="PF06271">
    <property type="entry name" value="RDD"/>
    <property type="match status" value="1"/>
</dbReference>
<proteinExistence type="predicted"/>
<keyword evidence="8" id="KW-1185">Reference proteome</keyword>
<dbReference type="Proteomes" id="UP000253370">
    <property type="component" value="Unassembled WGS sequence"/>
</dbReference>
<keyword evidence="3 5" id="KW-1133">Transmembrane helix</keyword>
<evidence type="ECO:0000256" key="4">
    <source>
        <dbReference type="ARBA" id="ARBA00023136"/>
    </source>
</evidence>
<dbReference type="RefSeq" id="WP_113288091.1">
    <property type="nucleotide sequence ID" value="NZ_QNTQ01000004.1"/>
</dbReference>
<sequence>MHSHDDHALLPDPARQPEFYADVPVKRLLAWVFDILLVAVLCLLALPFTAFTGIFFFPFLMLVVGLIYRTLTIAGGSATWGMRLMSIELRDRRGERLDSGQALLHTIGYSVSIAFPLLQAISVVLMLTGERRQGLTDLVLGTVMLNRRA</sequence>
<name>A0A365UBC6_9RHOB</name>
<evidence type="ECO:0000313" key="8">
    <source>
        <dbReference type="Proteomes" id="UP000253370"/>
    </source>
</evidence>
<keyword evidence="4 5" id="KW-0472">Membrane</keyword>
<evidence type="ECO:0000313" key="7">
    <source>
        <dbReference type="EMBL" id="RBI86541.1"/>
    </source>
</evidence>
<evidence type="ECO:0000256" key="2">
    <source>
        <dbReference type="ARBA" id="ARBA00022692"/>
    </source>
</evidence>